<organism evidence="7 8">
    <name type="scientific">Cronobacter dublinensis</name>
    <dbReference type="NCBI Taxonomy" id="413497"/>
    <lineage>
        <taxon>Bacteria</taxon>
        <taxon>Pseudomonadati</taxon>
        <taxon>Pseudomonadota</taxon>
        <taxon>Gammaproteobacteria</taxon>
        <taxon>Enterobacterales</taxon>
        <taxon>Enterobacteriaceae</taxon>
        <taxon>Cronobacter</taxon>
    </lineage>
</organism>
<proteinExistence type="inferred from homology"/>
<evidence type="ECO:0000259" key="6">
    <source>
        <dbReference type="Pfam" id="PF00419"/>
    </source>
</evidence>
<dbReference type="EMBL" id="RPBY01000006">
    <property type="protein sequence ID" value="NCH88903.1"/>
    <property type="molecule type" value="Genomic_DNA"/>
</dbReference>
<dbReference type="InterPro" id="IPR000259">
    <property type="entry name" value="Adhesion_dom_fimbrial"/>
</dbReference>
<evidence type="ECO:0000256" key="4">
    <source>
        <dbReference type="ARBA" id="ARBA00023263"/>
    </source>
</evidence>
<dbReference type="Pfam" id="PF00419">
    <property type="entry name" value="Fimbrial"/>
    <property type="match status" value="1"/>
</dbReference>
<evidence type="ECO:0000256" key="2">
    <source>
        <dbReference type="ARBA" id="ARBA00006671"/>
    </source>
</evidence>
<sequence>MKKLALVIAMSGFFMAGASQAASNDVAATLAITGSVQSADNGCTVELDRSVMHIGDYDMASLPFQGQSSSSTANTNVARFTGENCSSSGVAIKFTGTADDQEGSAFVNTTTGSAAAQGIGISVYNGLSNSVMTPNTSSSVVLNKEFLFKVGMVKLKNTSTAPGQVQSSITVEVERL</sequence>
<evidence type="ECO:0000313" key="7">
    <source>
        <dbReference type="EMBL" id="NCH88903.1"/>
    </source>
</evidence>
<evidence type="ECO:0000313" key="8">
    <source>
        <dbReference type="Proteomes" id="UP000778262"/>
    </source>
</evidence>
<accession>A0A9Q4T4M6</accession>
<gene>
    <name evidence="7" type="ORF">EHJ13_15900</name>
</gene>
<dbReference type="RefSeq" id="WP_158695249.1">
    <property type="nucleotide sequence ID" value="NZ_JAANQM010000015.1"/>
</dbReference>
<dbReference type="AlphaFoldDB" id="A0A9Q4T4M6"/>
<dbReference type="SUPFAM" id="SSF49401">
    <property type="entry name" value="Bacterial adhesins"/>
    <property type="match status" value="1"/>
</dbReference>
<dbReference type="InterPro" id="IPR036937">
    <property type="entry name" value="Adhesion_dom_fimbrial_sf"/>
</dbReference>
<evidence type="ECO:0000256" key="3">
    <source>
        <dbReference type="ARBA" id="ARBA00022729"/>
    </source>
</evidence>
<feature type="domain" description="Fimbrial-type adhesion" evidence="6">
    <location>
        <begin position="32"/>
        <end position="173"/>
    </location>
</feature>
<reference evidence="7" key="1">
    <citation type="submission" date="2018-11" db="EMBL/GenBank/DDBJ databases">
        <title>Genomics analysis of Putative Virulence Factors on Adhesion and Cytotoxicity for Cronobacter spp.</title>
        <authorList>
            <person name="Cui J."/>
        </authorList>
    </citation>
    <scope>NUCLEOTIDE SEQUENCE</scope>
    <source>
        <strain evidence="7">SD69</strain>
    </source>
</reference>
<comment type="subcellular location">
    <subcellularLocation>
        <location evidence="1">Fimbrium</location>
    </subcellularLocation>
</comment>
<protein>
    <submittedName>
        <fullName evidence="7">Type 1 fimbrial protein</fullName>
    </submittedName>
</protein>
<dbReference type="InterPro" id="IPR008966">
    <property type="entry name" value="Adhesion_dom_sf"/>
</dbReference>
<keyword evidence="3 5" id="KW-0732">Signal</keyword>
<dbReference type="Proteomes" id="UP000778262">
    <property type="component" value="Unassembled WGS sequence"/>
</dbReference>
<comment type="similarity">
    <text evidence="2">Belongs to the fimbrial protein family.</text>
</comment>
<dbReference type="InterPro" id="IPR050263">
    <property type="entry name" value="Bact_Fimbrial_Adh_Pro"/>
</dbReference>
<evidence type="ECO:0000256" key="1">
    <source>
        <dbReference type="ARBA" id="ARBA00004561"/>
    </source>
</evidence>
<feature type="chain" id="PRO_5040424383" evidence="5">
    <location>
        <begin position="22"/>
        <end position="176"/>
    </location>
</feature>
<dbReference type="Gene3D" id="2.60.40.1090">
    <property type="entry name" value="Fimbrial-type adhesion domain"/>
    <property type="match status" value="1"/>
</dbReference>
<dbReference type="GO" id="GO:0043709">
    <property type="term" value="P:cell adhesion involved in single-species biofilm formation"/>
    <property type="evidence" value="ECO:0007669"/>
    <property type="project" value="TreeGrafter"/>
</dbReference>
<name>A0A9Q4T4M6_9ENTR</name>
<comment type="caution">
    <text evidence="7">The sequence shown here is derived from an EMBL/GenBank/DDBJ whole genome shotgun (WGS) entry which is preliminary data.</text>
</comment>
<dbReference type="PANTHER" id="PTHR33420">
    <property type="entry name" value="FIMBRIAL SUBUNIT ELFA-RELATED"/>
    <property type="match status" value="1"/>
</dbReference>
<evidence type="ECO:0000256" key="5">
    <source>
        <dbReference type="SAM" id="SignalP"/>
    </source>
</evidence>
<dbReference type="PANTHER" id="PTHR33420:SF3">
    <property type="entry name" value="FIMBRIAL SUBUNIT ELFA"/>
    <property type="match status" value="1"/>
</dbReference>
<feature type="signal peptide" evidence="5">
    <location>
        <begin position="1"/>
        <end position="21"/>
    </location>
</feature>
<keyword evidence="4" id="KW-0281">Fimbrium</keyword>
<dbReference type="GO" id="GO:0009289">
    <property type="term" value="C:pilus"/>
    <property type="evidence" value="ECO:0007669"/>
    <property type="project" value="UniProtKB-SubCell"/>
</dbReference>